<protein>
    <submittedName>
        <fullName evidence="5">Uncharacterized protein</fullName>
    </submittedName>
</protein>
<dbReference type="EMBL" id="BSYR01000003">
    <property type="protein sequence ID" value="GMI65308.1"/>
    <property type="molecule type" value="Genomic_DNA"/>
</dbReference>
<name>A0A9W7GU41_HIBTR</name>
<gene>
    <name evidence="5" type="ORF">HRI_000200300</name>
</gene>
<dbReference type="InterPro" id="IPR036259">
    <property type="entry name" value="MFS_trans_sf"/>
</dbReference>
<dbReference type="AlphaFoldDB" id="A0A9W7GU41"/>
<comment type="subcellular location">
    <subcellularLocation>
        <location evidence="1">Membrane</location>
    </subcellularLocation>
</comment>
<reference evidence="5" key="1">
    <citation type="submission" date="2023-05" db="EMBL/GenBank/DDBJ databases">
        <title>Genome and transcriptome analyses reveal genes involved in the formation of fine ridges on petal epidermal cells in Hibiscus trionum.</title>
        <authorList>
            <person name="Koshimizu S."/>
            <person name="Masuda S."/>
            <person name="Ishii T."/>
            <person name="Shirasu K."/>
            <person name="Hoshino A."/>
            <person name="Arita M."/>
        </authorList>
    </citation>
    <scope>NUCLEOTIDE SEQUENCE</scope>
    <source>
        <strain evidence="5">Hamamatsu line</strain>
    </source>
</reference>
<dbReference type="Gene3D" id="1.20.1250.20">
    <property type="entry name" value="MFS general substrate transporter like domains"/>
    <property type="match status" value="1"/>
</dbReference>
<evidence type="ECO:0000256" key="2">
    <source>
        <dbReference type="ARBA" id="ARBA00022692"/>
    </source>
</evidence>
<accession>A0A9W7GU41</accession>
<evidence type="ECO:0000256" key="1">
    <source>
        <dbReference type="ARBA" id="ARBA00004370"/>
    </source>
</evidence>
<dbReference type="InterPro" id="IPR005828">
    <property type="entry name" value="MFS_sugar_transport-like"/>
</dbReference>
<dbReference type="GO" id="GO:0022857">
    <property type="term" value="F:transmembrane transporter activity"/>
    <property type="evidence" value="ECO:0007669"/>
    <property type="project" value="InterPro"/>
</dbReference>
<keyword evidence="3" id="KW-1133">Transmembrane helix</keyword>
<organism evidence="5 6">
    <name type="scientific">Hibiscus trionum</name>
    <name type="common">Flower of an hour</name>
    <dbReference type="NCBI Taxonomy" id="183268"/>
    <lineage>
        <taxon>Eukaryota</taxon>
        <taxon>Viridiplantae</taxon>
        <taxon>Streptophyta</taxon>
        <taxon>Embryophyta</taxon>
        <taxon>Tracheophyta</taxon>
        <taxon>Spermatophyta</taxon>
        <taxon>Magnoliopsida</taxon>
        <taxon>eudicotyledons</taxon>
        <taxon>Gunneridae</taxon>
        <taxon>Pentapetalae</taxon>
        <taxon>rosids</taxon>
        <taxon>malvids</taxon>
        <taxon>Malvales</taxon>
        <taxon>Malvaceae</taxon>
        <taxon>Malvoideae</taxon>
        <taxon>Hibiscus</taxon>
    </lineage>
</organism>
<dbReference type="Pfam" id="PF00083">
    <property type="entry name" value="Sugar_tr"/>
    <property type="match status" value="1"/>
</dbReference>
<evidence type="ECO:0000313" key="6">
    <source>
        <dbReference type="Proteomes" id="UP001165190"/>
    </source>
</evidence>
<evidence type="ECO:0000313" key="5">
    <source>
        <dbReference type="EMBL" id="GMI65308.1"/>
    </source>
</evidence>
<proteinExistence type="predicted"/>
<evidence type="ECO:0000256" key="3">
    <source>
        <dbReference type="ARBA" id="ARBA00022989"/>
    </source>
</evidence>
<comment type="caution">
    <text evidence="5">The sequence shown here is derived from an EMBL/GenBank/DDBJ whole genome shotgun (WGS) entry which is preliminary data.</text>
</comment>
<sequence length="93" mass="10177">MFPAVFTFLFGAIRFVWSGIEITTKNVRGRFSAIVAACCSGMILHTATIPGLLQLVVLFFIPESPRWLVIIGTLGTILIDKSGRRPLQLVSKG</sequence>
<dbReference type="OrthoDB" id="6133115at2759"/>
<keyword evidence="6" id="KW-1185">Reference proteome</keyword>
<dbReference type="GO" id="GO:0016020">
    <property type="term" value="C:membrane"/>
    <property type="evidence" value="ECO:0007669"/>
    <property type="project" value="UniProtKB-SubCell"/>
</dbReference>
<evidence type="ECO:0000256" key="4">
    <source>
        <dbReference type="ARBA" id="ARBA00023136"/>
    </source>
</evidence>
<dbReference type="Proteomes" id="UP001165190">
    <property type="component" value="Unassembled WGS sequence"/>
</dbReference>
<keyword evidence="2" id="KW-0812">Transmembrane</keyword>
<keyword evidence="4" id="KW-0472">Membrane</keyword>